<evidence type="ECO:0000259" key="9">
    <source>
        <dbReference type="PROSITE" id="PS50928"/>
    </source>
</evidence>
<feature type="region of interest" description="Disordered" evidence="8">
    <location>
        <begin position="1"/>
        <end position="37"/>
    </location>
</feature>
<feature type="transmembrane region" description="Helical" evidence="7">
    <location>
        <begin position="179"/>
        <end position="205"/>
    </location>
</feature>
<dbReference type="CDD" id="cd06261">
    <property type="entry name" value="TM_PBP2"/>
    <property type="match status" value="1"/>
</dbReference>
<evidence type="ECO:0000256" key="7">
    <source>
        <dbReference type="RuleBase" id="RU363032"/>
    </source>
</evidence>
<comment type="similarity">
    <text evidence="7">Belongs to the binding-protein-dependent transport system permease family.</text>
</comment>
<feature type="transmembrane region" description="Helical" evidence="7">
    <location>
        <begin position="264"/>
        <end position="290"/>
    </location>
</feature>
<dbReference type="Gene3D" id="1.10.3720.10">
    <property type="entry name" value="MetI-like"/>
    <property type="match status" value="1"/>
</dbReference>
<feature type="transmembrane region" description="Helical" evidence="7">
    <location>
        <begin position="322"/>
        <end position="343"/>
    </location>
</feature>
<evidence type="ECO:0000256" key="4">
    <source>
        <dbReference type="ARBA" id="ARBA00022692"/>
    </source>
</evidence>
<keyword evidence="3" id="KW-1003">Cell membrane</keyword>
<dbReference type="PANTHER" id="PTHR43227">
    <property type="entry name" value="BLL4140 PROTEIN"/>
    <property type="match status" value="1"/>
</dbReference>
<keyword evidence="11" id="KW-1185">Reference proteome</keyword>
<keyword evidence="2 7" id="KW-0813">Transport</keyword>
<keyword evidence="5 7" id="KW-1133">Transmembrane helix</keyword>
<comment type="caution">
    <text evidence="10">The sequence shown here is derived from an EMBL/GenBank/DDBJ whole genome shotgun (WGS) entry which is preliminary data.</text>
</comment>
<feature type="transmembrane region" description="Helical" evidence="7">
    <location>
        <begin position="72"/>
        <end position="91"/>
    </location>
</feature>
<comment type="subcellular location">
    <subcellularLocation>
        <location evidence="1 7">Cell membrane</location>
        <topology evidence="1 7">Multi-pass membrane protein</topology>
    </subcellularLocation>
</comment>
<evidence type="ECO:0000256" key="2">
    <source>
        <dbReference type="ARBA" id="ARBA00022448"/>
    </source>
</evidence>
<evidence type="ECO:0000256" key="8">
    <source>
        <dbReference type="SAM" id="MobiDB-lite"/>
    </source>
</evidence>
<dbReference type="PROSITE" id="PS50928">
    <property type="entry name" value="ABC_TM1"/>
    <property type="match status" value="1"/>
</dbReference>
<evidence type="ECO:0000256" key="1">
    <source>
        <dbReference type="ARBA" id="ARBA00004651"/>
    </source>
</evidence>
<dbReference type="InterPro" id="IPR000515">
    <property type="entry name" value="MetI-like"/>
</dbReference>
<feature type="domain" description="ABC transmembrane type-1" evidence="9">
    <location>
        <begin position="133"/>
        <end position="343"/>
    </location>
</feature>
<evidence type="ECO:0000256" key="6">
    <source>
        <dbReference type="ARBA" id="ARBA00023136"/>
    </source>
</evidence>
<dbReference type="RefSeq" id="WP_340469972.1">
    <property type="nucleotide sequence ID" value="NZ_JBANBB010000002.1"/>
</dbReference>
<evidence type="ECO:0000313" key="10">
    <source>
        <dbReference type="EMBL" id="MEK0307245.1"/>
    </source>
</evidence>
<reference evidence="10 11" key="1">
    <citation type="submission" date="2024-02" db="EMBL/GenBank/DDBJ databases">
        <title>Bifidobacterium honeyensis sp. nov., isolated from the comb honey.</title>
        <authorList>
            <person name="Liu W."/>
            <person name="Li Y."/>
        </authorList>
    </citation>
    <scope>NUCLEOTIDE SEQUENCE [LARGE SCALE GENOMIC DNA]</scope>
    <source>
        <strain evidence="10 11">IMAU50988</strain>
    </source>
</reference>
<keyword evidence="6 7" id="KW-0472">Membrane</keyword>
<evidence type="ECO:0000256" key="3">
    <source>
        <dbReference type="ARBA" id="ARBA00022475"/>
    </source>
</evidence>
<dbReference type="Pfam" id="PF00528">
    <property type="entry name" value="BPD_transp_1"/>
    <property type="match status" value="1"/>
</dbReference>
<organism evidence="10 11">
    <name type="scientific">Bifidobacterium favimelis</name>
    <dbReference type="NCBI Taxonomy" id="3122979"/>
    <lineage>
        <taxon>Bacteria</taxon>
        <taxon>Bacillati</taxon>
        <taxon>Actinomycetota</taxon>
        <taxon>Actinomycetes</taxon>
        <taxon>Bifidobacteriales</taxon>
        <taxon>Bifidobacteriaceae</taxon>
        <taxon>Bifidobacterium</taxon>
    </lineage>
</organism>
<dbReference type="Proteomes" id="UP001373159">
    <property type="component" value="Unassembled WGS sequence"/>
</dbReference>
<feature type="transmembrane region" description="Helical" evidence="7">
    <location>
        <begin position="139"/>
        <end position="158"/>
    </location>
</feature>
<gene>
    <name evidence="10" type="ORF">V8P97_07205</name>
</gene>
<dbReference type="SUPFAM" id="SSF161098">
    <property type="entry name" value="MetI-like"/>
    <property type="match status" value="1"/>
</dbReference>
<dbReference type="EMBL" id="JBANBB010000002">
    <property type="protein sequence ID" value="MEK0307245.1"/>
    <property type="molecule type" value="Genomic_DNA"/>
</dbReference>
<evidence type="ECO:0000313" key="11">
    <source>
        <dbReference type="Proteomes" id="UP001373159"/>
    </source>
</evidence>
<sequence length="356" mass="39580">MTEQEGSVEAHGGGRIPSGHSRGVPAGTDERKRSVRPGVRRVWPGRRELPAGPEGARPGPTARLVAHFRRYWQLWLMSLPAICFIALFSYVPMYGIQLAFRKFKASKGLTGGDWVGFAYFRQFFANPMFKSLIVNTVRISLWTLVMGFIAPIILALLINQISGPRTKKFVESLTYTPHFISTVVIVSMINIFLTPSTGIVGRFFGDANLLASPSFFTPIYWITEVWQHVGWNAIIYLAALSSADPSLYEAAKVDGAGRLRLIRYIDIPTIMPTCAILLILNMGSILGVGFEKVYLMQNAMNLPVSEVISTYTYKIGILSNQFSYSTAIGLFNTVVNFFFILLANTLAKRVSDISLF</sequence>
<protein>
    <submittedName>
        <fullName evidence="10">ABC transporter permease subunit</fullName>
    </submittedName>
</protein>
<dbReference type="PANTHER" id="PTHR43227:SF11">
    <property type="entry name" value="BLL4140 PROTEIN"/>
    <property type="match status" value="1"/>
</dbReference>
<dbReference type="InterPro" id="IPR050809">
    <property type="entry name" value="UgpAE/MalFG_permease"/>
</dbReference>
<proteinExistence type="inferred from homology"/>
<evidence type="ECO:0000256" key="5">
    <source>
        <dbReference type="ARBA" id="ARBA00022989"/>
    </source>
</evidence>
<accession>A0ABU8ZPP8</accession>
<dbReference type="InterPro" id="IPR035906">
    <property type="entry name" value="MetI-like_sf"/>
</dbReference>
<keyword evidence="4 7" id="KW-0812">Transmembrane</keyword>
<name>A0ABU8ZPP8_9BIFI</name>